<keyword evidence="1" id="KW-0175">Coiled coil</keyword>
<name>A0AA96EL81_9VIRU</name>
<gene>
    <name evidence="2" type="ORF">MarFTMF_183</name>
</gene>
<protein>
    <submittedName>
        <fullName evidence="2">Uncharacterized protein</fullName>
    </submittedName>
</protein>
<sequence length="70" mass="8471">MERRSFLGRQRVDILEKENKNLKRKLQEKKKELQDLQNFVERLLGTLEETKELPLDQEPDIVQVFLKKYG</sequence>
<accession>A0AA96EL81</accession>
<organism evidence="2">
    <name type="scientific">Marseillevirus sp</name>
    <dbReference type="NCBI Taxonomy" id="2809551"/>
    <lineage>
        <taxon>Viruses</taxon>
        <taxon>Varidnaviria</taxon>
        <taxon>Bamfordvirae</taxon>
        <taxon>Nucleocytoviricota</taxon>
        <taxon>Megaviricetes</taxon>
        <taxon>Pimascovirales</taxon>
        <taxon>Pimascovirales incertae sedis</taxon>
        <taxon>Marseilleviridae</taxon>
        <taxon>Marseillevirus</taxon>
    </lineage>
</organism>
<proteinExistence type="predicted"/>
<evidence type="ECO:0000256" key="1">
    <source>
        <dbReference type="SAM" id="Coils"/>
    </source>
</evidence>
<evidence type="ECO:0000313" key="2">
    <source>
        <dbReference type="EMBL" id="WNL49699.1"/>
    </source>
</evidence>
<reference evidence="2" key="1">
    <citation type="submission" date="2023-07" db="EMBL/GenBank/DDBJ databases">
        <authorList>
            <person name="Xia Y."/>
        </authorList>
    </citation>
    <scope>NUCLEOTIDE SEQUENCE</scope>
    <source>
        <strain evidence="2">F</strain>
    </source>
</reference>
<dbReference type="EMBL" id="OR343188">
    <property type="protein sequence ID" value="WNL49699.1"/>
    <property type="molecule type" value="Genomic_DNA"/>
</dbReference>
<feature type="coiled-coil region" evidence="1">
    <location>
        <begin position="12"/>
        <end position="53"/>
    </location>
</feature>